<keyword evidence="1" id="KW-0238">DNA-binding</keyword>
<accession>A0A382Q5R5</accession>
<dbReference type="SUPFAM" id="SSF56349">
    <property type="entry name" value="DNA breaking-rejoining enzymes"/>
    <property type="match status" value="1"/>
</dbReference>
<evidence type="ECO:0000256" key="1">
    <source>
        <dbReference type="ARBA" id="ARBA00023125"/>
    </source>
</evidence>
<organism evidence="4">
    <name type="scientific">marine metagenome</name>
    <dbReference type="NCBI Taxonomy" id="408172"/>
    <lineage>
        <taxon>unclassified sequences</taxon>
        <taxon>metagenomes</taxon>
        <taxon>ecological metagenomes</taxon>
    </lineage>
</organism>
<dbReference type="EMBL" id="UINC01111824">
    <property type="protein sequence ID" value="SVC80320.1"/>
    <property type="molecule type" value="Genomic_DNA"/>
</dbReference>
<feature type="non-terminal residue" evidence="4">
    <location>
        <position position="1"/>
    </location>
</feature>
<dbReference type="GO" id="GO:0003677">
    <property type="term" value="F:DNA binding"/>
    <property type="evidence" value="ECO:0007669"/>
    <property type="project" value="UniProtKB-KW"/>
</dbReference>
<dbReference type="PROSITE" id="PS51898">
    <property type="entry name" value="TYR_RECOMBINASE"/>
    <property type="match status" value="1"/>
</dbReference>
<dbReference type="InterPro" id="IPR050090">
    <property type="entry name" value="Tyrosine_recombinase_XerCD"/>
</dbReference>
<gene>
    <name evidence="4" type="ORF">METZ01_LOCUS333174</name>
</gene>
<dbReference type="InterPro" id="IPR002104">
    <property type="entry name" value="Integrase_catalytic"/>
</dbReference>
<evidence type="ECO:0000256" key="2">
    <source>
        <dbReference type="ARBA" id="ARBA00023172"/>
    </source>
</evidence>
<evidence type="ECO:0000313" key="4">
    <source>
        <dbReference type="EMBL" id="SVC80320.1"/>
    </source>
</evidence>
<reference evidence="4" key="1">
    <citation type="submission" date="2018-05" db="EMBL/GenBank/DDBJ databases">
        <authorList>
            <person name="Lanie J.A."/>
            <person name="Ng W.-L."/>
            <person name="Kazmierczak K.M."/>
            <person name="Andrzejewski T.M."/>
            <person name="Davidsen T.M."/>
            <person name="Wayne K.J."/>
            <person name="Tettelin H."/>
            <person name="Glass J.I."/>
            <person name="Rusch D."/>
            <person name="Podicherti R."/>
            <person name="Tsui H.-C.T."/>
            <person name="Winkler M.E."/>
        </authorList>
    </citation>
    <scope>NUCLEOTIDE SEQUENCE</scope>
</reference>
<dbReference type="AlphaFoldDB" id="A0A382Q5R5"/>
<dbReference type="PANTHER" id="PTHR30349">
    <property type="entry name" value="PHAGE INTEGRASE-RELATED"/>
    <property type="match status" value="1"/>
</dbReference>
<protein>
    <recommendedName>
        <fullName evidence="3">Tyr recombinase domain-containing protein</fullName>
    </recommendedName>
</protein>
<proteinExistence type="predicted"/>
<keyword evidence="2" id="KW-0233">DNA recombination</keyword>
<dbReference type="Gene3D" id="1.10.443.10">
    <property type="entry name" value="Intergrase catalytic core"/>
    <property type="match status" value="1"/>
</dbReference>
<dbReference type="GO" id="GO:0015074">
    <property type="term" value="P:DNA integration"/>
    <property type="evidence" value="ECO:0007669"/>
    <property type="project" value="InterPro"/>
</dbReference>
<sequence>IAPHILRHSFATHMLQGGAPLRHVQELLGHASITTTQIYTHLTSEHLRQEYDNSHPHA</sequence>
<dbReference type="GO" id="GO:0006310">
    <property type="term" value="P:DNA recombination"/>
    <property type="evidence" value="ECO:0007669"/>
    <property type="project" value="UniProtKB-KW"/>
</dbReference>
<dbReference type="PANTHER" id="PTHR30349:SF41">
    <property type="entry name" value="INTEGRASE_RECOMBINASE PROTEIN MJ0367-RELATED"/>
    <property type="match status" value="1"/>
</dbReference>
<dbReference type="Pfam" id="PF00589">
    <property type="entry name" value="Phage_integrase"/>
    <property type="match status" value="1"/>
</dbReference>
<evidence type="ECO:0000259" key="3">
    <source>
        <dbReference type="PROSITE" id="PS51898"/>
    </source>
</evidence>
<feature type="domain" description="Tyr recombinase" evidence="3">
    <location>
        <begin position="1"/>
        <end position="52"/>
    </location>
</feature>
<dbReference type="InterPro" id="IPR011010">
    <property type="entry name" value="DNA_brk_join_enz"/>
</dbReference>
<dbReference type="InterPro" id="IPR013762">
    <property type="entry name" value="Integrase-like_cat_sf"/>
</dbReference>
<name>A0A382Q5R5_9ZZZZ</name>